<gene>
    <name evidence="1" type="ORF">H9L06_10365</name>
</gene>
<dbReference type="AlphaFoldDB" id="A0A7G9S449"/>
<dbReference type="EMBL" id="CP060716">
    <property type="protein sequence ID" value="QNN62624.1"/>
    <property type="molecule type" value="Genomic_DNA"/>
</dbReference>
<organism evidence="1 2">
    <name type="scientific">Leucobacter denitrificans</name>
    <dbReference type="NCBI Taxonomy" id="683042"/>
    <lineage>
        <taxon>Bacteria</taxon>
        <taxon>Bacillati</taxon>
        <taxon>Actinomycetota</taxon>
        <taxon>Actinomycetes</taxon>
        <taxon>Micrococcales</taxon>
        <taxon>Microbacteriaceae</taxon>
        <taxon>Leucobacter</taxon>
    </lineage>
</organism>
<evidence type="ECO:0000313" key="1">
    <source>
        <dbReference type="EMBL" id="QNN62624.1"/>
    </source>
</evidence>
<protein>
    <submittedName>
        <fullName evidence="1">Uncharacterized protein</fullName>
    </submittedName>
</protein>
<accession>A0A7G9S449</accession>
<reference evidence="1 2" key="1">
    <citation type="submission" date="2020-08" db="EMBL/GenBank/DDBJ databases">
        <title>Genome sequence of Leucobacter denitrificans KACC 14055T.</title>
        <authorList>
            <person name="Hyun D.-W."/>
            <person name="Bae J.-W."/>
        </authorList>
    </citation>
    <scope>NUCLEOTIDE SEQUENCE [LARGE SCALE GENOMIC DNA]</scope>
    <source>
        <strain evidence="1 2">KACC 14055</strain>
    </source>
</reference>
<dbReference type="RefSeq" id="WP_187555094.1">
    <property type="nucleotide sequence ID" value="NZ_CP060716.1"/>
</dbReference>
<evidence type="ECO:0000313" key="2">
    <source>
        <dbReference type="Proteomes" id="UP000515934"/>
    </source>
</evidence>
<dbReference type="Proteomes" id="UP000515934">
    <property type="component" value="Chromosome"/>
</dbReference>
<dbReference type="PROSITE" id="PS51257">
    <property type="entry name" value="PROKAR_LIPOPROTEIN"/>
    <property type="match status" value="1"/>
</dbReference>
<keyword evidence="2" id="KW-1185">Reference proteome</keyword>
<name>A0A7G9S449_9MICO</name>
<dbReference type="KEGG" id="ldn:H9L06_10365"/>
<sequence>MMHIRWLVRVVVLLGAAMVALGMAACAEKVDVKMSVADAGGLTRGEVEEMSLHEQFDLFGERQARIEQLLTEAQLQVSSESWTWSGQMLIPSSGQTALNQLPGATAENSYYLSMARYIHVPGATGGREDIEPIIDYFESQGWDVSLNEVSTDHLIARADTGDGYMLEYWVQASGQYNMIARSYLFWGDYRGLLYAIADRVPDEKLGVSESVPGVFTPFPKWSDPVIEDDPYADL</sequence>
<proteinExistence type="predicted"/>